<dbReference type="RefSeq" id="WP_148914403.1">
    <property type="nucleotide sequence ID" value="NZ_VSZS01000060.1"/>
</dbReference>
<dbReference type="PROSITE" id="PS50949">
    <property type="entry name" value="HTH_GNTR"/>
    <property type="match status" value="1"/>
</dbReference>
<dbReference type="SMART" id="SM00895">
    <property type="entry name" value="FCD"/>
    <property type="match status" value="1"/>
</dbReference>
<accession>A0A5D4GYE7</accession>
<dbReference type="EMBL" id="VSZS01000060">
    <property type="protein sequence ID" value="TYR33204.1"/>
    <property type="molecule type" value="Genomic_DNA"/>
</dbReference>
<dbReference type="PANTHER" id="PTHR43537:SF6">
    <property type="entry name" value="HTH-TYPE TRANSCRIPTIONAL REPRESSOR RSPR"/>
    <property type="match status" value="1"/>
</dbReference>
<feature type="domain" description="HTH gntR-type" evidence="4">
    <location>
        <begin position="20"/>
        <end position="87"/>
    </location>
</feature>
<dbReference type="SUPFAM" id="SSF48008">
    <property type="entry name" value="GntR ligand-binding domain-like"/>
    <property type="match status" value="1"/>
</dbReference>
<evidence type="ECO:0000256" key="3">
    <source>
        <dbReference type="ARBA" id="ARBA00023163"/>
    </source>
</evidence>
<sequence>MSLDFELAPLADDSQRARQATIGSRVYDTVRAAIVQLRFRPGNPLSEAEIARQLGVSRQPVREAFIKLAESGLVEIRPQRGTFVRLISRREVANARFIREAIEVAIVKKAATDAAASDVTTLESLIREQRAVAVSGDNVAFLRLDEKFHQAVACSADCEDAWRVLEGLKAQMDRVRYLSLPEATPLETIIEQHERIVRAIAAGKPDEAELAMRQHLSEILLSLPKLAAGHPAYFVD</sequence>
<dbReference type="Pfam" id="PF00392">
    <property type="entry name" value="GntR"/>
    <property type="match status" value="1"/>
</dbReference>
<dbReference type="InterPro" id="IPR008920">
    <property type="entry name" value="TF_FadR/GntR_C"/>
</dbReference>
<dbReference type="InterPro" id="IPR036388">
    <property type="entry name" value="WH-like_DNA-bd_sf"/>
</dbReference>
<dbReference type="GO" id="GO:0003700">
    <property type="term" value="F:DNA-binding transcription factor activity"/>
    <property type="evidence" value="ECO:0007669"/>
    <property type="project" value="InterPro"/>
</dbReference>
<dbReference type="GO" id="GO:0003677">
    <property type="term" value="F:DNA binding"/>
    <property type="evidence" value="ECO:0007669"/>
    <property type="project" value="UniProtKB-KW"/>
</dbReference>
<dbReference type="Gene3D" id="1.10.10.10">
    <property type="entry name" value="Winged helix-like DNA-binding domain superfamily/Winged helix DNA-binding domain"/>
    <property type="match status" value="1"/>
</dbReference>
<gene>
    <name evidence="5" type="ORF">FY036_09125</name>
</gene>
<keyword evidence="1" id="KW-0805">Transcription regulation</keyword>
<dbReference type="Pfam" id="PF07729">
    <property type="entry name" value="FCD"/>
    <property type="match status" value="1"/>
</dbReference>
<organism evidence="5 6">
    <name type="scientific">Neoaquamicrobium microcysteis</name>
    <dbReference type="NCBI Taxonomy" id="2682781"/>
    <lineage>
        <taxon>Bacteria</taxon>
        <taxon>Pseudomonadati</taxon>
        <taxon>Pseudomonadota</taxon>
        <taxon>Alphaproteobacteria</taxon>
        <taxon>Hyphomicrobiales</taxon>
        <taxon>Phyllobacteriaceae</taxon>
        <taxon>Neoaquamicrobium</taxon>
    </lineage>
</organism>
<evidence type="ECO:0000313" key="5">
    <source>
        <dbReference type="EMBL" id="TYR33204.1"/>
    </source>
</evidence>
<dbReference type="Proteomes" id="UP000323258">
    <property type="component" value="Unassembled WGS sequence"/>
</dbReference>
<dbReference type="Gene3D" id="1.20.120.530">
    <property type="entry name" value="GntR ligand-binding domain-like"/>
    <property type="match status" value="1"/>
</dbReference>
<dbReference type="InterPro" id="IPR036390">
    <property type="entry name" value="WH_DNA-bd_sf"/>
</dbReference>
<dbReference type="OrthoDB" id="9788098at2"/>
<name>A0A5D4GYE7_9HYPH</name>
<reference evidence="5 6" key="2">
    <citation type="submission" date="2019-09" db="EMBL/GenBank/DDBJ databases">
        <title>Mesorhizobium sp. MaA-C15 isolated from Microcystis aeruginosa.</title>
        <authorList>
            <person name="Jeong S.E."/>
            <person name="Jin H.M."/>
            <person name="Jeon C.O."/>
        </authorList>
    </citation>
    <scope>NUCLEOTIDE SEQUENCE [LARGE SCALE GENOMIC DNA]</scope>
    <source>
        <strain evidence="5 6">MaA-C15</strain>
    </source>
</reference>
<dbReference type="CDD" id="cd07377">
    <property type="entry name" value="WHTH_GntR"/>
    <property type="match status" value="1"/>
</dbReference>
<comment type="caution">
    <text evidence="5">The sequence shown here is derived from an EMBL/GenBank/DDBJ whole genome shotgun (WGS) entry which is preliminary data.</text>
</comment>
<reference evidence="5 6" key="1">
    <citation type="submission" date="2019-08" db="EMBL/GenBank/DDBJ databases">
        <authorList>
            <person name="Seo Y.L."/>
        </authorList>
    </citation>
    <scope>NUCLEOTIDE SEQUENCE [LARGE SCALE GENOMIC DNA]</scope>
    <source>
        <strain evidence="5 6">MaA-C15</strain>
    </source>
</reference>
<evidence type="ECO:0000259" key="4">
    <source>
        <dbReference type="PROSITE" id="PS50949"/>
    </source>
</evidence>
<dbReference type="PRINTS" id="PR00035">
    <property type="entry name" value="HTHGNTR"/>
</dbReference>
<evidence type="ECO:0000256" key="2">
    <source>
        <dbReference type="ARBA" id="ARBA00023125"/>
    </source>
</evidence>
<keyword evidence="2" id="KW-0238">DNA-binding</keyword>
<evidence type="ECO:0000256" key="1">
    <source>
        <dbReference type="ARBA" id="ARBA00023015"/>
    </source>
</evidence>
<dbReference type="InterPro" id="IPR000524">
    <property type="entry name" value="Tscrpt_reg_HTH_GntR"/>
</dbReference>
<dbReference type="PANTHER" id="PTHR43537">
    <property type="entry name" value="TRANSCRIPTIONAL REGULATOR, GNTR FAMILY"/>
    <property type="match status" value="1"/>
</dbReference>
<proteinExistence type="predicted"/>
<dbReference type="SUPFAM" id="SSF46785">
    <property type="entry name" value="Winged helix' DNA-binding domain"/>
    <property type="match status" value="1"/>
</dbReference>
<protein>
    <submittedName>
        <fullName evidence="5">GntR family transcriptional regulator</fullName>
    </submittedName>
</protein>
<dbReference type="AlphaFoldDB" id="A0A5D4GYE7"/>
<evidence type="ECO:0000313" key="6">
    <source>
        <dbReference type="Proteomes" id="UP000323258"/>
    </source>
</evidence>
<dbReference type="InterPro" id="IPR011711">
    <property type="entry name" value="GntR_C"/>
</dbReference>
<dbReference type="SMART" id="SM00345">
    <property type="entry name" value="HTH_GNTR"/>
    <property type="match status" value="1"/>
</dbReference>
<keyword evidence="6" id="KW-1185">Reference proteome</keyword>
<keyword evidence="3" id="KW-0804">Transcription</keyword>